<dbReference type="Pfam" id="PF01497">
    <property type="entry name" value="Peripla_BP_2"/>
    <property type="match status" value="1"/>
</dbReference>
<evidence type="ECO:0000313" key="8">
    <source>
        <dbReference type="Proteomes" id="UP001432222"/>
    </source>
</evidence>
<reference evidence="7" key="1">
    <citation type="submission" date="2022-10" db="EMBL/GenBank/DDBJ databases">
        <title>The complete genomes of actinobacterial strains from the NBC collection.</title>
        <authorList>
            <person name="Joergensen T.S."/>
            <person name="Alvarez Arevalo M."/>
            <person name="Sterndorff E.B."/>
            <person name="Faurdal D."/>
            <person name="Vuksanovic O."/>
            <person name="Mourched A.-S."/>
            <person name="Charusanti P."/>
            <person name="Shaw S."/>
            <person name="Blin K."/>
            <person name="Weber T."/>
        </authorList>
    </citation>
    <scope>NUCLEOTIDE SEQUENCE</scope>
    <source>
        <strain evidence="7">NBC_00222</strain>
    </source>
</reference>
<protein>
    <submittedName>
        <fullName evidence="7">Iron-siderophore ABC transporter substrate-binding protein</fullName>
    </submittedName>
</protein>
<dbReference type="PANTHER" id="PTHR30532:SF25">
    <property type="entry name" value="IRON(III) DICITRATE-BINDING PERIPLASMIC PROTEIN"/>
    <property type="match status" value="1"/>
</dbReference>
<gene>
    <name evidence="7" type="ORF">OHA16_08430</name>
</gene>
<dbReference type="PANTHER" id="PTHR30532">
    <property type="entry name" value="IRON III DICITRATE-BINDING PERIPLASMIC PROTEIN"/>
    <property type="match status" value="1"/>
</dbReference>
<dbReference type="EMBL" id="CP108110">
    <property type="protein sequence ID" value="WUQ82997.1"/>
    <property type="molecule type" value="Genomic_DNA"/>
</dbReference>
<feature type="compositionally biased region" description="Low complexity" evidence="5">
    <location>
        <begin position="46"/>
        <end position="71"/>
    </location>
</feature>
<feature type="domain" description="Fe/B12 periplasmic-binding" evidence="6">
    <location>
        <begin position="89"/>
        <end position="350"/>
    </location>
</feature>
<evidence type="ECO:0000256" key="3">
    <source>
        <dbReference type="ARBA" id="ARBA00022448"/>
    </source>
</evidence>
<evidence type="ECO:0000256" key="1">
    <source>
        <dbReference type="ARBA" id="ARBA00004196"/>
    </source>
</evidence>
<evidence type="ECO:0000256" key="4">
    <source>
        <dbReference type="ARBA" id="ARBA00022729"/>
    </source>
</evidence>
<dbReference type="SUPFAM" id="SSF53807">
    <property type="entry name" value="Helical backbone' metal receptor"/>
    <property type="match status" value="1"/>
</dbReference>
<evidence type="ECO:0000313" key="7">
    <source>
        <dbReference type="EMBL" id="WUQ82997.1"/>
    </source>
</evidence>
<name>A0ABZ1TZ58_9ACTN</name>
<dbReference type="PROSITE" id="PS51318">
    <property type="entry name" value="TAT"/>
    <property type="match status" value="1"/>
</dbReference>
<dbReference type="Proteomes" id="UP001432222">
    <property type="component" value="Chromosome"/>
</dbReference>
<comment type="subcellular location">
    <subcellularLocation>
        <location evidence="1">Cell envelope</location>
    </subcellularLocation>
</comment>
<sequence>MPDATAHRRSIPAPAPARLTPTRRGLFALAAGLAAGAALTACGSDGPAAADGSGTTGTAGTTGTSGTTGTPRVVRHARGESTVPPRARRVVVLDTDALDSAVTLGLTPVGATTVAAGAPLSAYLPAERLTGVKAVGVIGSPQLEVIAGLHPDLILGNQVRDDKRYDELSKIAPTVLSKTTGPAWKENVRLHAEALGRRTEAAAAEQAYRAKAAELVAALGGPEKAAALKVEMARFLAGAPTRLYLNDTFIGSILTDLGLGRPANQNKSGFALEISPEQVDQAAADVIFYSVYGDAAKSDHARIVGGTLWNGLDAVRNGKVHQVDDNLWMLGIGYTGAGLILDRMRRDLVG</sequence>
<dbReference type="Gene3D" id="3.40.50.1980">
    <property type="entry name" value="Nitrogenase molybdenum iron protein domain"/>
    <property type="match status" value="2"/>
</dbReference>
<feature type="region of interest" description="Disordered" evidence="5">
    <location>
        <begin position="46"/>
        <end position="83"/>
    </location>
</feature>
<dbReference type="PROSITE" id="PS50983">
    <property type="entry name" value="FE_B12_PBP"/>
    <property type="match status" value="1"/>
</dbReference>
<evidence type="ECO:0000256" key="2">
    <source>
        <dbReference type="ARBA" id="ARBA00008814"/>
    </source>
</evidence>
<dbReference type="InterPro" id="IPR006311">
    <property type="entry name" value="TAT_signal"/>
</dbReference>
<dbReference type="InterPro" id="IPR002491">
    <property type="entry name" value="ABC_transptr_periplasmic_BD"/>
</dbReference>
<dbReference type="CDD" id="cd01146">
    <property type="entry name" value="FhuD"/>
    <property type="match status" value="1"/>
</dbReference>
<keyword evidence="4" id="KW-0732">Signal</keyword>
<comment type="similarity">
    <text evidence="2">Belongs to the bacterial solute-binding protein 8 family.</text>
</comment>
<keyword evidence="8" id="KW-1185">Reference proteome</keyword>
<evidence type="ECO:0000256" key="5">
    <source>
        <dbReference type="SAM" id="MobiDB-lite"/>
    </source>
</evidence>
<dbReference type="InterPro" id="IPR051313">
    <property type="entry name" value="Bact_iron-sidero_bind"/>
</dbReference>
<accession>A0ABZ1TZ58</accession>
<keyword evidence="3" id="KW-0813">Transport</keyword>
<proteinExistence type="inferred from homology"/>
<organism evidence="7 8">
    <name type="scientific">Kitasatospora purpeofusca</name>
    <dbReference type="NCBI Taxonomy" id="67352"/>
    <lineage>
        <taxon>Bacteria</taxon>
        <taxon>Bacillati</taxon>
        <taxon>Actinomycetota</taxon>
        <taxon>Actinomycetes</taxon>
        <taxon>Kitasatosporales</taxon>
        <taxon>Streptomycetaceae</taxon>
        <taxon>Kitasatospora</taxon>
    </lineage>
</organism>
<dbReference type="RefSeq" id="WP_328954034.1">
    <property type="nucleotide sequence ID" value="NZ_CP108110.1"/>
</dbReference>
<evidence type="ECO:0000259" key="6">
    <source>
        <dbReference type="PROSITE" id="PS50983"/>
    </source>
</evidence>